<feature type="region of interest" description="Disordered" evidence="1">
    <location>
        <begin position="70"/>
        <end position="89"/>
    </location>
</feature>
<feature type="compositionally biased region" description="Low complexity" evidence="1">
    <location>
        <begin position="750"/>
        <end position="760"/>
    </location>
</feature>
<feature type="transmembrane region" description="Helical" evidence="2">
    <location>
        <begin position="1082"/>
        <end position="1104"/>
    </location>
</feature>
<accession>A0A6P4Z9E1</accession>
<dbReference type="GeneID" id="109474638"/>
<dbReference type="KEGG" id="bbel:109474638"/>
<feature type="compositionally biased region" description="Basic and acidic residues" evidence="1">
    <location>
        <begin position="622"/>
        <end position="655"/>
    </location>
</feature>
<dbReference type="Proteomes" id="UP000515135">
    <property type="component" value="Unplaced"/>
</dbReference>
<keyword evidence="2" id="KW-0472">Membrane</keyword>
<feature type="region of interest" description="Disordered" evidence="1">
    <location>
        <begin position="104"/>
        <end position="153"/>
    </location>
</feature>
<feature type="compositionally biased region" description="Basic and acidic residues" evidence="1">
    <location>
        <begin position="587"/>
        <end position="612"/>
    </location>
</feature>
<feature type="compositionally biased region" description="Basic and acidic residues" evidence="1">
    <location>
        <begin position="336"/>
        <end position="352"/>
    </location>
</feature>
<evidence type="ECO:0000313" key="4">
    <source>
        <dbReference type="RefSeq" id="XP_019630544.1"/>
    </source>
</evidence>
<feature type="compositionally biased region" description="Basic and acidic residues" evidence="1">
    <location>
        <begin position="303"/>
        <end position="320"/>
    </location>
</feature>
<feature type="compositionally biased region" description="Basic and acidic residues" evidence="1">
    <location>
        <begin position="465"/>
        <end position="500"/>
    </location>
</feature>
<feature type="compositionally biased region" description="Polar residues" evidence="1">
    <location>
        <begin position="830"/>
        <end position="839"/>
    </location>
</feature>
<dbReference type="OrthoDB" id="10062738at2759"/>
<sequence length="1143" mass="128172">MAMDVDALEIAKSVEKRLEYYMNVKRLEEGFDPTGQGIYRTSHRMAPYDLGHLLVSTRKPRRFRGKITQKLNPQETPDREAKNSAKAGTNGRVVKEKYVPQVARSDSGFESRSGTPHIPKLDINGKKSQLTSKGACSDHPSLPLTPRQTSSARHMHRVPVLEADRLAKHATKLIETLPLDQLTAMHSSRFHPVPQPHRPRHKDVSPRASSLSRNVHALLHGTATREYISKTETQRVKSARAYRAKSAKLSPPQPTKPDDEKPRSKSALGLHRLKTKPTKTVSSRVEDYENDDDDESEAWTSEYLKDDDTTTEEAVFKEMPRGAGTTVQLTGWLSEQMEKWTEEYDTEEKAEQEQSTCSDDEGDGNQSQATVEDHHGNQEMEEEVEETIEEKKVEETLEEPSQNDTEGENEEEKSPVQEIQQEDEPSTEESVGTKIESTDSEKEQNDTVEPENEEKTSLGSRTSLSKKDKEEASNDVEDRSKVDKDAVKETEEAQEEKDNAGEAEASVMQEKRASISSNKTNKEDNETQEEQAQGHGASEERRSITSSKQSVKEGIETQEDQVQNHGGTEVDENPDSEVQRTGSVTKVHSESEENSGKEEQDASVPDAEKGQDETIVGGLEAEEQKGEDEKNDREDSAGNKPEGELEESSKDKENNIAENDEAQEAEVNTNSTDNSSLDDKELILQKDGSEKKSKRRKSLKKKASKESVTKVQDCNIDDKQPILKEEEESKDDEVEKKPKHRRSLRKKASQESVTESSEQQNDTDDSKCNDDTTNGPSQKDTSDDEPKTDLNLKSGSTSSLGKLSNSSLNVPKPSSDGGQDTGKDKDGDSYSISSATYHMNPSGDCPPDLKYDDSYVKHKTCENWVLQTFRKTAFNAQLVDIVAKKCGSNFRQCFDENADVRRKWQAHLADTRELYGQYCAKRWCVDFLLKYQKQCSPVAEDLKTIVDEKLQEFTTIVDLSCSKQTDSAGRPCGDLYHQYRLALAASQTRKPDTWTDFRARINSSAQSGCPQNFPQGWGLRTDMLGCCVNQTINTLIKYQGLWYKSVVQDTLQKCNTSVPVDCSTSPEKVKSIYPSGIRFNTVVGIVAASVICVVGLFVFVRAVYTKIRKGEYEREDVRYSEILITDDDDEMGDGEEEEEEVDE</sequence>
<feature type="compositionally biased region" description="Acidic residues" evidence="1">
    <location>
        <begin position="379"/>
        <end position="388"/>
    </location>
</feature>
<feature type="compositionally biased region" description="Basic and acidic residues" evidence="1">
    <location>
        <begin position="780"/>
        <end position="790"/>
    </location>
</feature>
<feature type="compositionally biased region" description="Low complexity" evidence="1">
    <location>
        <begin position="791"/>
        <end position="809"/>
    </location>
</feature>
<feature type="compositionally biased region" description="Acidic residues" evidence="1">
    <location>
        <begin position="288"/>
        <end position="297"/>
    </location>
</feature>
<feature type="compositionally biased region" description="Basic residues" evidence="1">
    <location>
        <begin position="737"/>
        <end position="747"/>
    </location>
</feature>
<organism evidence="3 4">
    <name type="scientific">Branchiostoma belcheri</name>
    <name type="common">Amphioxus</name>
    <dbReference type="NCBI Taxonomy" id="7741"/>
    <lineage>
        <taxon>Eukaryota</taxon>
        <taxon>Metazoa</taxon>
        <taxon>Chordata</taxon>
        <taxon>Cephalochordata</taxon>
        <taxon>Leptocardii</taxon>
        <taxon>Amphioxiformes</taxon>
        <taxon>Branchiostomatidae</taxon>
        <taxon>Branchiostoma</taxon>
    </lineage>
</organism>
<evidence type="ECO:0000256" key="1">
    <source>
        <dbReference type="SAM" id="MobiDB-lite"/>
    </source>
</evidence>
<keyword evidence="2" id="KW-1133">Transmembrane helix</keyword>
<keyword evidence="2" id="KW-0812">Transmembrane</keyword>
<dbReference type="RefSeq" id="XP_019630544.1">
    <property type="nucleotide sequence ID" value="XM_019774985.1"/>
</dbReference>
<protein>
    <submittedName>
        <fullName evidence="4">Uncharacterized protein LOC109474638</fullName>
    </submittedName>
</protein>
<feature type="compositionally biased region" description="Basic residues" evidence="1">
    <location>
        <begin position="237"/>
        <end position="246"/>
    </location>
</feature>
<proteinExistence type="predicted"/>
<feature type="region of interest" description="Disordered" evidence="1">
    <location>
        <begin position="189"/>
        <end position="844"/>
    </location>
</feature>
<feature type="compositionally biased region" description="Basic and acidic residues" evidence="1">
    <location>
        <begin position="436"/>
        <end position="445"/>
    </location>
</feature>
<reference evidence="4" key="1">
    <citation type="submission" date="2025-08" db="UniProtKB">
        <authorList>
            <consortium name="RefSeq"/>
        </authorList>
    </citation>
    <scope>IDENTIFICATION</scope>
    <source>
        <tissue evidence="4">Gonad</tissue>
    </source>
</reference>
<keyword evidence="3" id="KW-1185">Reference proteome</keyword>
<evidence type="ECO:0000256" key="2">
    <source>
        <dbReference type="SAM" id="Phobius"/>
    </source>
</evidence>
<dbReference type="AlphaFoldDB" id="A0A6P4Z9E1"/>
<feature type="compositionally biased region" description="Basic and acidic residues" evidence="1">
    <location>
        <begin position="677"/>
        <end position="691"/>
    </location>
</feature>
<name>A0A6P4Z9E1_BRABE</name>
<feature type="compositionally biased region" description="Polar residues" evidence="1">
    <location>
        <begin position="666"/>
        <end position="675"/>
    </location>
</feature>
<feature type="region of interest" description="Disordered" evidence="1">
    <location>
        <begin position="1124"/>
        <end position="1143"/>
    </location>
</feature>
<gene>
    <name evidence="4" type="primary">LOC109474638</name>
</gene>
<evidence type="ECO:0000313" key="3">
    <source>
        <dbReference type="Proteomes" id="UP000515135"/>
    </source>
</evidence>
<feature type="compositionally biased region" description="Basic residues" evidence="1">
    <location>
        <begin position="692"/>
        <end position="703"/>
    </location>
</feature>